<protein>
    <submittedName>
        <fullName evidence="1">Uncharacterized protein</fullName>
    </submittedName>
</protein>
<reference evidence="2" key="2">
    <citation type="submission" date="2014-09" db="EMBL/GenBank/DDBJ databases">
        <authorList>
            <consortium name="NBRP consortium"/>
            <person name="Sawabe T."/>
            <person name="Meirelles P."/>
            <person name="Nakanishi M."/>
            <person name="Sayaka M."/>
            <person name="Hattori M."/>
            <person name="Ohkuma M."/>
        </authorList>
    </citation>
    <scope>NUCLEOTIDE SEQUENCE [LARGE SCALE GENOMIC DNA]</scope>
    <source>
        <strain evidence="2">JCM 19239</strain>
    </source>
</reference>
<evidence type="ECO:0000313" key="2">
    <source>
        <dbReference type="Proteomes" id="UP000029223"/>
    </source>
</evidence>
<proteinExistence type="predicted"/>
<dbReference type="Proteomes" id="UP000029223">
    <property type="component" value="Unassembled WGS sequence"/>
</dbReference>
<organism evidence="1 2">
    <name type="scientific">Vibrio variabilis</name>
    <dbReference type="NCBI Taxonomy" id="990271"/>
    <lineage>
        <taxon>Bacteria</taxon>
        <taxon>Pseudomonadati</taxon>
        <taxon>Pseudomonadota</taxon>
        <taxon>Gammaproteobacteria</taxon>
        <taxon>Vibrionales</taxon>
        <taxon>Vibrionaceae</taxon>
        <taxon>Vibrio</taxon>
    </lineage>
</organism>
<name>A0ABQ0JPT0_9VIBR</name>
<sequence>MVGKAIALFLVLVAIPALLAGLIGKKYFLEIVLENASETYDYSLKNLQSQLAHELLETKMNAYYVYLDLDLKQAITRYIDDPIESINAQRFVESKLENYRISSHFSNVNAIKVFGFNGIKCLLVTEHSPTLLATNGYSITLSMTTH</sequence>
<reference evidence="2" key="1">
    <citation type="submission" date="2014-09" db="EMBL/GenBank/DDBJ databases">
        <title>Vibrio variabilis JCM 19239. (C206) whole genome shotgun sequence.</title>
        <authorList>
            <person name="Sawabe T."/>
            <person name="Meirelles P."/>
            <person name="Nakanishi M."/>
            <person name="Sayaka M."/>
            <person name="Hattori M."/>
            <person name="Ohkuma M."/>
        </authorList>
    </citation>
    <scope>NUCLEOTIDE SEQUENCE [LARGE SCALE GENOMIC DNA]</scope>
    <source>
        <strain evidence="2">JCM 19239</strain>
    </source>
</reference>
<keyword evidence="2" id="KW-1185">Reference proteome</keyword>
<accession>A0ABQ0JPT0</accession>
<comment type="caution">
    <text evidence="1">The sequence shown here is derived from an EMBL/GenBank/DDBJ whole genome shotgun (WGS) entry which is preliminary data.</text>
</comment>
<gene>
    <name evidence="1" type="ORF">JCM19239_6194</name>
</gene>
<dbReference type="EMBL" id="BBMS01000110">
    <property type="protein sequence ID" value="GAL30754.1"/>
    <property type="molecule type" value="Genomic_DNA"/>
</dbReference>
<evidence type="ECO:0000313" key="1">
    <source>
        <dbReference type="EMBL" id="GAL30754.1"/>
    </source>
</evidence>